<dbReference type="PANTHER" id="PTHR30055">
    <property type="entry name" value="HTH-TYPE TRANSCRIPTIONAL REGULATOR RUTR"/>
    <property type="match status" value="1"/>
</dbReference>
<dbReference type="EMBL" id="VIGC01000009">
    <property type="protein sequence ID" value="TQE96101.1"/>
    <property type="molecule type" value="Genomic_DNA"/>
</dbReference>
<dbReference type="GO" id="GO:0003700">
    <property type="term" value="F:DNA-binding transcription factor activity"/>
    <property type="evidence" value="ECO:0007669"/>
    <property type="project" value="TreeGrafter"/>
</dbReference>
<dbReference type="PRINTS" id="PR00455">
    <property type="entry name" value="HTHTETR"/>
</dbReference>
<dbReference type="PROSITE" id="PS50977">
    <property type="entry name" value="HTH_TETR_2"/>
    <property type="match status" value="1"/>
</dbReference>
<feature type="DNA-binding region" description="H-T-H motif" evidence="4">
    <location>
        <begin position="33"/>
        <end position="52"/>
    </location>
</feature>
<dbReference type="AlphaFoldDB" id="A0A540VHD6"/>
<evidence type="ECO:0000313" key="6">
    <source>
        <dbReference type="EMBL" id="TQE96101.1"/>
    </source>
</evidence>
<keyword evidence="7" id="KW-1185">Reference proteome</keyword>
<dbReference type="Pfam" id="PF00440">
    <property type="entry name" value="TetR_N"/>
    <property type="match status" value="1"/>
</dbReference>
<evidence type="ECO:0000256" key="3">
    <source>
        <dbReference type="ARBA" id="ARBA00023163"/>
    </source>
</evidence>
<keyword evidence="2 4" id="KW-0238">DNA-binding</keyword>
<dbReference type="Gene3D" id="1.10.357.10">
    <property type="entry name" value="Tetracycline Repressor, domain 2"/>
    <property type="match status" value="1"/>
</dbReference>
<evidence type="ECO:0000256" key="2">
    <source>
        <dbReference type="ARBA" id="ARBA00023125"/>
    </source>
</evidence>
<keyword evidence="1" id="KW-0805">Transcription regulation</keyword>
<reference evidence="6 7" key="1">
    <citation type="submission" date="2019-06" db="EMBL/GenBank/DDBJ databases">
        <title>Genome sequence of Litorilinea aerophila BAA-2444.</title>
        <authorList>
            <person name="Maclea K.S."/>
            <person name="Maurais E.G."/>
            <person name="Iannazzi L.C."/>
        </authorList>
    </citation>
    <scope>NUCLEOTIDE SEQUENCE [LARGE SCALE GENOMIC DNA]</scope>
    <source>
        <strain evidence="6 7">ATCC BAA-2444</strain>
    </source>
</reference>
<accession>A0A540VHD6</accession>
<dbReference type="InterPro" id="IPR041490">
    <property type="entry name" value="KstR2_TetR_C"/>
</dbReference>
<proteinExistence type="predicted"/>
<dbReference type="InterPro" id="IPR036271">
    <property type="entry name" value="Tet_transcr_reg_TetR-rel_C_sf"/>
</dbReference>
<evidence type="ECO:0000256" key="1">
    <source>
        <dbReference type="ARBA" id="ARBA00023015"/>
    </source>
</evidence>
<evidence type="ECO:0000256" key="4">
    <source>
        <dbReference type="PROSITE-ProRule" id="PRU00335"/>
    </source>
</evidence>
<dbReference type="InterPro" id="IPR001647">
    <property type="entry name" value="HTH_TetR"/>
</dbReference>
<dbReference type="OrthoDB" id="9812484at2"/>
<dbReference type="RefSeq" id="WP_141609654.1">
    <property type="nucleotide sequence ID" value="NZ_VIGC02000009.1"/>
</dbReference>
<feature type="domain" description="HTH tetR-type" evidence="5">
    <location>
        <begin position="10"/>
        <end position="70"/>
    </location>
</feature>
<comment type="caution">
    <text evidence="6">The sequence shown here is derived from an EMBL/GenBank/DDBJ whole genome shotgun (WGS) entry which is preliminary data.</text>
</comment>
<dbReference type="FunCoup" id="A0A540VHD6">
    <property type="interactions" value="79"/>
</dbReference>
<protein>
    <submittedName>
        <fullName evidence="6">TetR/AcrR family transcriptional regulator</fullName>
    </submittedName>
</protein>
<organism evidence="6 7">
    <name type="scientific">Litorilinea aerophila</name>
    <dbReference type="NCBI Taxonomy" id="1204385"/>
    <lineage>
        <taxon>Bacteria</taxon>
        <taxon>Bacillati</taxon>
        <taxon>Chloroflexota</taxon>
        <taxon>Caldilineae</taxon>
        <taxon>Caldilineales</taxon>
        <taxon>Caldilineaceae</taxon>
        <taxon>Litorilinea</taxon>
    </lineage>
</organism>
<dbReference type="InterPro" id="IPR009057">
    <property type="entry name" value="Homeodomain-like_sf"/>
</dbReference>
<sequence length="204" mass="23250">MTDRDKSPFQQARERILNAALDIFAHKGYRDTQLDEVAARANTSEGSVFFHFASKEQIFLALIDQFADSLERHITEAISQREQGMERVRAAIEACLQTFGRYRWPAKILLIQAVGLGAVFEEKRAEVHERFAGLIEQYLQEAIDLGQIQPVDTEVTAHAWMGAIYNLVIRWLQTGEPAPERIVRTLPPLLLRSIGYQPEDEAKE</sequence>
<keyword evidence="3" id="KW-0804">Transcription</keyword>
<dbReference type="SUPFAM" id="SSF46689">
    <property type="entry name" value="Homeodomain-like"/>
    <property type="match status" value="1"/>
</dbReference>
<dbReference type="Proteomes" id="UP000317371">
    <property type="component" value="Unassembled WGS sequence"/>
</dbReference>
<dbReference type="SUPFAM" id="SSF48498">
    <property type="entry name" value="Tetracyclin repressor-like, C-terminal domain"/>
    <property type="match status" value="1"/>
</dbReference>
<dbReference type="PANTHER" id="PTHR30055:SF234">
    <property type="entry name" value="HTH-TYPE TRANSCRIPTIONAL REGULATOR BETI"/>
    <property type="match status" value="1"/>
</dbReference>
<evidence type="ECO:0000313" key="7">
    <source>
        <dbReference type="Proteomes" id="UP000317371"/>
    </source>
</evidence>
<evidence type="ECO:0000259" key="5">
    <source>
        <dbReference type="PROSITE" id="PS50977"/>
    </source>
</evidence>
<dbReference type="GO" id="GO:0000976">
    <property type="term" value="F:transcription cis-regulatory region binding"/>
    <property type="evidence" value="ECO:0007669"/>
    <property type="project" value="TreeGrafter"/>
</dbReference>
<gene>
    <name evidence="6" type="ORF">FKZ61_08400</name>
</gene>
<dbReference type="Gene3D" id="1.10.10.60">
    <property type="entry name" value="Homeodomain-like"/>
    <property type="match status" value="1"/>
</dbReference>
<dbReference type="Pfam" id="PF17932">
    <property type="entry name" value="TetR_C_24"/>
    <property type="match status" value="1"/>
</dbReference>
<dbReference type="InParanoid" id="A0A540VHD6"/>
<dbReference type="InterPro" id="IPR050109">
    <property type="entry name" value="HTH-type_TetR-like_transc_reg"/>
</dbReference>
<name>A0A540VHD6_9CHLR</name>